<comment type="caution">
    <text evidence="2">The sequence shown here is derived from an EMBL/GenBank/DDBJ whole genome shotgun (WGS) entry which is preliminary data.</text>
</comment>
<name>A0ABV1ISX1_9FIRM</name>
<gene>
    <name evidence="2" type="ORF">AAAU51_02140</name>
</gene>
<dbReference type="InterPro" id="IPR011576">
    <property type="entry name" value="Pyridox_Oxase_N"/>
</dbReference>
<sequence length="71" mass="8334">MNAQKCLEILRKIKDVSFATVDEKGLPQVRIIDVMIVEDEKLYFCTARGKDFYKQLLNDHHVTISVMNEKY</sequence>
<dbReference type="Pfam" id="PF01243">
    <property type="entry name" value="PNPOx_N"/>
    <property type="match status" value="1"/>
</dbReference>
<organism evidence="2 3">
    <name type="scientific">Anaerostipes amylophilus</name>
    <dbReference type="NCBI Taxonomy" id="2981779"/>
    <lineage>
        <taxon>Bacteria</taxon>
        <taxon>Bacillati</taxon>
        <taxon>Bacillota</taxon>
        <taxon>Clostridia</taxon>
        <taxon>Lachnospirales</taxon>
        <taxon>Lachnospiraceae</taxon>
        <taxon>Anaerostipes</taxon>
    </lineage>
</organism>
<dbReference type="InterPro" id="IPR012349">
    <property type="entry name" value="Split_barrel_FMN-bd"/>
</dbReference>
<keyword evidence="3" id="KW-1185">Reference proteome</keyword>
<dbReference type="RefSeq" id="WP_349110235.1">
    <property type="nucleotide sequence ID" value="NZ_JBBNIN010000002.1"/>
</dbReference>
<evidence type="ECO:0000313" key="2">
    <source>
        <dbReference type="EMBL" id="MEQ2709977.1"/>
    </source>
</evidence>
<reference evidence="2 3" key="1">
    <citation type="submission" date="2024-04" db="EMBL/GenBank/DDBJ databases">
        <title>Human intestinal bacterial collection.</title>
        <authorList>
            <person name="Pauvert C."/>
            <person name="Hitch T.C.A."/>
            <person name="Clavel T."/>
        </authorList>
    </citation>
    <scope>NUCLEOTIDE SEQUENCE [LARGE SCALE GENOMIC DNA]</scope>
    <source>
        <strain evidence="2 3">CLA-AA-H249</strain>
    </source>
</reference>
<dbReference type="SUPFAM" id="SSF50475">
    <property type="entry name" value="FMN-binding split barrel"/>
    <property type="match status" value="1"/>
</dbReference>
<dbReference type="EMBL" id="JBBNIN010000002">
    <property type="protein sequence ID" value="MEQ2709977.1"/>
    <property type="molecule type" value="Genomic_DNA"/>
</dbReference>
<evidence type="ECO:0000259" key="1">
    <source>
        <dbReference type="Pfam" id="PF01243"/>
    </source>
</evidence>
<accession>A0ABV1ISX1</accession>
<dbReference type="Proteomes" id="UP001482154">
    <property type="component" value="Unassembled WGS sequence"/>
</dbReference>
<proteinExistence type="predicted"/>
<feature type="domain" description="Pyridoxamine 5'-phosphate oxidase N-terminal" evidence="1">
    <location>
        <begin position="4"/>
        <end position="67"/>
    </location>
</feature>
<dbReference type="Gene3D" id="2.30.110.10">
    <property type="entry name" value="Electron Transport, Fmn-binding Protein, Chain A"/>
    <property type="match status" value="1"/>
</dbReference>
<protein>
    <submittedName>
        <fullName evidence="2">Pyridoxamine 5'-phosphate oxidase family protein</fullName>
    </submittedName>
</protein>
<evidence type="ECO:0000313" key="3">
    <source>
        <dbReference type="Proteomes" id="UP001482154"/>
    </source>
</evidence>